<feature type="transmembrane region" description="Helical" evidence="6">
    <location>
        <begin position="180"/>
        <end position="200"/>
    </location>
</feature>
<comment type="subcellular location">
    <subcellularLocation>
        <location evidence="1">Membrane</location>
        <topology evidence="1">Multi-pass membrane protein</topology>
    </subcellularLocation>
</comment>
<evidence type="ECO:0000313" key="9">
    <source>
        <dbReference type="Proteomes" id="UP000235786"/>
    </source>
</evidence>
<dbReference type="PANTHER" id="PTHR43791">
    <property type="entry name" value="PERMEASE-RELATED"/>
    <property type="match status" value="1"/>
</dbReference>
<accession>A0A2J6S517</accession>
<dbReference type="Pfam" id="PF07690">
    <property type="entry name" value="MFS_1"/>
    <property type="match status" value="1"/>
</dbReference>
<dbReference type="OrthoDB" id="2985014at2759"/>
<organism evidence="8 9">
    <name type="scientific">Hyaloscypha variabilis (strain UAMH 11265 / GT02V1 / F)</name>
    <name type="common">Meliniomyces variabilis</name>
    <dbReference type="NCBI Taxonomy" id="1149755"/>
    <lineage>
        <taxon>Eukaryota</taxon>
        <taxon>Fungi</taxon>
        <taxon>Dikarya</taxon>
        <taxon>Ascomycota</taxon>
        <taxon>Pezizomycotina</taxon>
        <taxon>Leotiomycetes</taxon>
        <taxon>Helotiales</taxon>
        <taxon>Hyaloscyphaceae</taxon>
        <taxon>Hyaloscypha</taxon>
        <taxon>Hyaloscypha variabilis</taxon>
    </lineage>
</organism>
<evidence type="ECO:0000256" key="3">
    <source>
        <dbReference type="ARBA" id="ARBA00022692"/>
    </source>
</evidence>
<feature type="transmembrane region" description="Helical" evidence="6">
    <location>
        <begin position="320"/>
        <end position="337"/>
    </location>
</feature>
<reference evidence="8 9" key="1">
    <citation type="submission" date="2016-04" db="EMBL/GenBank/DDBJ databases">
        <title>A degradative enzymes factory behind the ericoid mycorrhizal symbiosis.</title>
        <authorList>
            <consortium name="DOE Joint Genome Institute"/>
            <person name="Martino E."/>
            <person name="Morin E."/>
            <person name="Grelet G."/>
            <person name="Kuo A."/>
            <person name="Kohler A."/>
            <person name="Daghino S."/>
            <person name="Barry K."/>
            <person name="Choi C."/>
            <person name="Cichocki N."/>
            <person name="Clum A."/>
            <person name="Copeland A."/>
            <person name="Hainaut M."/>
            <person name="Haridas S."/>
            <person name="Labutti K."/>
            <person name="Lindquist E."/>
            <person name="Lipzen A."/>
            <person name="Khouja H.-R."/>
            <person name="Murat C."/>
            <person name="Ohm R."/>
            <person name="Olson A."/>
            <person name="Spatafora J."/>
            <person name="Veneault-Fourrey C."/>
            <person name="Henrissat B."/>
            <person name="Grigoriev I."/>
            <person name="Martin F."/>
            <person name="Perotto S."/>
        </authorList>
    </citation>
    <scope>NUCLEOTIDE SEQUENCE [LARGE SCALE GENOMIC DNA]</scope>
    <source>
        <strain evidence="8 9">F</strain>
    </source>
</reference>
<keyword evidence="3 6" id="KW-0812">Transmembrane</keyword>
<feature type="transmembrane region" description="Helical" evidence="6">
    <location>
        <begin position="349"/>
        <end position="368"/>
    </location>
</feature>
<name>A0A2J6S517_HYAVF</name>
<feature type="domain" description="Major facilitator superfamily (MFS) profile" evidence="7">
    <location>
        <begin position="53"/>
        <end position="496"/>
    </location>
</feature>
<dbReference type="InterPro" id="IPR020846">
    <property type="entry name" value="MFS_dom"/>
</dbReference>
<dbReference type="Proteomes" id="UP000235786">
    <property type="component" value="Unassembled WGS sequence"/>
</dbReference>
<feature type="transmembrane region" description="Helical" evidence="6">
    <location>
        <begin position="374"/>
        <end position="394"/>
    </location>
</feature>
<keyword evidence="5 6" id="KW-0472">Membrane</keyword>
<dbReference type="InterPro" id="IPR036259">
    <property type="entry name" value="MFS_trans_sf"/>
</dbReference>
<evidence type="ECO:0000256" key="1">
    <source>
        <dbReference type="ARBA" id="ARBA00004141"/>
    </source>
</evidence>
<gene>
    <name evidence="8" type="ORF">L207DRAFT_617728</name>
</gene>
<dbReference type="FunFam" id="1.20.1250.20:FF:000013">
    <property type="entry name" value="MFS general substrate transporter"/>
    <property type="match status" value="1"/>
</dbReference>
<evidence type="ECO:0000256" key="2">
    <source>
        <dbReference type="ARBA" id="ARBA00022448"/>
    </source>
</evidence>
<evidence type="ECO:0000256" key="4">
    <source>
        <dbReference type="ARBA" id="ARBA00022989"/>
    </source>
</evidence>
<feature type="transmembrane region" description="Helical" evidence="6">
    <location>
        <begin position="95"/>
        <end position="112"/>
    </location>
</feature>
<dbReference type="PANTHER" id="PTHR43791:SF36">
    <property type="entry name" value="TRANSPORTER, PUTATIVE (AFU_ORTHOLOGUE AFUA_6G08340)-RELATED"/>
    <property type="match status" value="1"/>
</dbReference>
<dbReference type="GO" id="GO:0022857">
    <property type="term" value="F:transmembrane transporter activity"/>
    <property type="evidence" value="ECO:0007669"/>
    <property type="project" value="InterPro"/>
</dbReference>
<dbReference type="AlphaFoldDB" id="A0A2J6S517"/>
<dbReference type="SUPFAM" id="SSF103473">
    <property type="entry name" value="MFS general substrate transporter"/>
    <property type="match status" value="1"/>
</dbReference>
<feature type="transmembrane region" description="Helical" evidence="6">
    <location>
        <begin position="124"/>
        <end position="143"/>
    </location>
</feature>
<keyword evidence="2" id="KW-0813">Transport</keyword>
<feature type="transmembrane region" description="Helical" evidence="6">
    <location>
        <begin position="406"/>
        <end position="427"/>
    </location>
</feature>
<proteinExistence type="predicted"/>
<dbReference type="PROSITE" id="PS50850">
    <property type="entry name" value="MFS"/>
    <property type="match status" value="1"/>
</dbReference>
<feature type="transmembrane region" description="Helical" evidence="6">
    <location>
        <begin position="439"/>
        <end position="458"/>
    </location>
</feature>
<feature type="transmembrane region" description="Helical" evidence="6">
    <location>
        <begin position="49"/>
        <end position="66"/>
    </location>
</feature>
<dbReference type="InterPro" id="IPR011701">
    <property type="entry name" value="MFS"/>
</dbReference>
<feature type="transmembrane region" description="Helical" evidence="6">
    <location>
        <begin position="283"/>
        <end position="308"/>
    </location>
</feature>
<dbReference type="Gene3D" id="1.20.1250.20">
    <property type="entry name" value="MFS general substrate transporter like domains"/>
    <property type="match status" value="2"/>
</dbReference>
<evidence type="ECO:0000256" key="6">
    <source>
        <dbReference type="SAM" id="Phobius"/>
    </source>
</evidence>
<keyword evidence="9" id="KW-1185">Reference proteome</keyword>
<keyword evidence="4 6" id="KW-1133">Transmembrane helix</keyword>
<evidence type="ECO:0000259" key="7">
    <source>
        <dbReference type="PROSITE" id="PS50850"/>
    </source>
</evidence>
<evidence type="ECO:0000313" key="8">
    <source>
        <dbReference type="EMBL" id="PMD45864.1"/>
    </source>
</evidence>
<feature type="transmembrane region" description="Helical" evidence="6">
    <location>
        <begin position="149"/>
        <end position="168"/>
    </location>
</feature>
<sequence length="496" mass="55342">MNSEKVETADIEMVQLDGPFKPANGLAQHEEIFLTPEEIKAERRFVRKIDFLILPLLTIMFFLASLDRGDLSNAYTAGLSEELRMTPSQLSTDVSLFYVGYILLELPATLFMKKITPNVQLSAALFSWGTFTTLICVCKTWEAIGGLRILIGAAGAFIQVASLYLTFFYKRDELATRGGIYYAMVALAGSTNGLLTYAMLKTLNNVRGWLAWKWIFFIEGLMSVGFGLVVLIFLPTSPEKLKWPFSTEEKKIAIRRYREAFNVENTSNIRAAQIWSVLKDPKCWAYTLIYSCVNISLSAFSNFLPVMIRGYGYSAVNSNLLTIPVWFSAACSIVFFCTLSDKLKKRGPLLITCFSIAAAGWIILLASKSKWVEFFGTIVIGCGTLPQVVILQTWMNNNIVGYTKRATALATIIMIGQTMGIASAKAYSDAPRYKRGNGFALGAMLVGVVATGSLMIFLKRKNVAKFDNQGSEEAIARRTMTIEEIQDDHPDFFYYI</sequence>
<feature type="transmembrane region" description="Helical" evidence="6">
    <location>
        <begin position="212"/>
        <end position="234"/>
    </location>
</feature>
<evidence type="ECO:0000256" key="5">
    <source>
        <dbReference type="ARBA" id="ARBA00023136"/>
    </source>
</evidence>
<dbReference type="EMBL" id="KZ613940">
    <property type="protein sequence ID" value="PMD45864.1"/>
    <property type="molecule type" value="Genomic_DNA"/>
</dbReference>
<dbReference type="GO" id="GO:0016020">
    <property type="term" value="C:membrane"/>
    <property type="evidence" value="ECO:0007669"/>
    <property type="project" value="UniProtKB-SubCell"/>
</dbReference>
<protein>
    <submittedName>
        <fullName evidence="8">Putative pantothenate transporter</fullName>
    </submittedName>
</protein>